<dbReference type="SUPFAM" id="SSF55869">
    <property type="entry name" value="DNA topoisomerase I domain"/>
    <property type="match status" value="1"/>
</dbReference>
<dbReference type="Gene3D" id="3.30.66.10">
    <property type="entry name" value="DNA topoisomerase I domain"/>
    <property type="match status" value="1"/>
</dbReference>
<protein>
    <submittedName>
        <fullName evidence="3">DNA topoisomerase</fullName>
    </submittedName>
</protein>
<dbReference type="Gene3D" id="1.10.132.120">
    <property type="match status" value="1"/>
</dbReference>
<proteinExistence type="predicted"/>
<dbReference type="Gene3D" id="3.90.15.10">
    <property type="entry name" value="Topoisomerase I, Chain A, domain 3"/>
    <property type="match status" value="1"/>
</dbReference>
<sequence>MENALTARTKGYCNVYSDDCHLSIKRIACGNKRFYYRYASGRKVSSERVIKRIKKLVIPPNWRDTFISRDSKASVQATGYDEKGRKQYIYHEKWHEQQQVEKFKRLVAFGNALPKFRKYCQTLVEKPSWTLERACALVCLLLDYTGARVGNAQYSKENNTYGLTTLRRKHIQAQCDDSVELAYVGKHGKPRTLKVNDPELASLICDCAQQQGYCLFRYQGPNNQWSDVSSEDVNAFIHRELGEQFSCKDFRTWASSRFALTVMPDVHEQVANSRTKKWESTLSKTVSAELGNTPAVCRKYYIHPKLFSVYSAPESFNKLIEKLNALNNEDCVQLDHLLPVEKLLLHVISTDNVQ</sequence>
<feature type="domain" description="DNA topoisomerase I catalytic core eukaryotic-type" evidence="1">
    <location>
        <begin position="93"/>
        <end position="307"/>
    </location>
</feature>
<accession>A0ABX5CPP3</accession>
<feature type="domain" description="DNA topoisomerase IB N-terminal" evidence="2">
    <location>
        <begin position="33"/>
        <end position="81"/>
    </location>
</feature>
<gene>
    <name evidence="3" type="ORF">C6Y39_10465</name>
</gene>
<evidence type="ECO:0000313" key="3">
    <source>
        <dbReference type="EMBL" id="PRO68973.1"/>
    </source>
</evidence>
<dbReference type="InterPro" id="IPR035447">
    <property type="entry name" value="DNA_topo_I_N_sf"/>
</dbReference>
<dbReference type="Proteomes" id="UP000239539">
    <property type="component" value="Unassembled WGS sequence"/>
</dbReference>
<dbReference type="Pfam" id="PF21338">
    <property type="entry name" value="Top1B_N_bact"/>
    <property type="match status" value="1"/>
</dbReference>
<dbReference type="InterPro" id="IPR049331">
    <property type="entry name" value="Top1B_N_bact"/>
</dbReference>
<dbReference type="Pfam" id="PF01028">
    <property type="entry name" value="Topoisom_I"/>
    <property type="match status" value="1"/>
</dbReference>
<evidence type="ECO:0000259" key="1">
    <source>
        <dbReference type="Pfam" id="PF01028"/>
    </source>
</evidence>
<comment type="caution">
    <text evidence="3">The sequence shown here is derived from an EMBL/GenBank/DDBJ whole genome shotgun (WGS) entry which is preliminary data.</text>
</comment>
<evidence type="ECO:0000313" key="4">
    <source>
        <dbReference type="Proteomes" id="UP000239539"/>
    </source>
</evidence>
<dbReference type="EMBL" id="PVNO01000025">
    <property type="protein sequence ID" value="PRO68973.1"/>
    <property type="molecule type" value="Genomic_DNA"/>
</dbReference>
<dbReference type="PROSITE" id="PS52038">
    <property type="entry name" value="TOPO_IB_2"/>
    <property type="match status" value="1"/>
</dbReference>
<dbReference type="InterPro" id="IPR014711">
    <property type="entry name" value="TopoI_cat_a-hlx-sub_euk"/>
</dbReference>
<dbReference type="SUPFAM" id="SSF56349">
    <property type="entry name" value="DNA breaking-rejoining enzymes"/>
    <property type="match status" value="1"/>
</dbReference>
<name>A0ABX5CPP3_9ALTE</name>
<organism evidence="3 4">
    <name type="scientific">Alteromonas gracilis</name>
    <dbReference type="NCBI Taxonomy" id="1479524"/>
    <lineage>
        <taxon>Bacteria</taxon>
        <taxon>Pseudomonadati</taxon>
        <taxon>Pseudomonadota</taxon>
        <taxon>Gammaproteobacteria</taxon>
        <taxon>Alteromonadales</taxon>
        <taxon>Alteromonadaceae</taxon>
        <taxon>Alteromonas/Salinimonas group</taxon>
        <taxon>Alteromonas</taxon>
    </lineage>
</organism>
<reference evidence="4" key="1">
    <citation type="journal article" date="2020" name="Int. J. Syst. Evol. Microbiol.">
        <title>Alteromonas alba sp. nov., a marine bacterium isolated from the seawater of the West Pacific Ocean.</title>
        <authorList>
            <person name="Sun C."/>
            <person name="Wu Y.-H."/>
            <person name="Xamxidin M."/>
            <person name="Cheng H."/>
            <person name="Xu X.-W."/>
        </authorList>
    </citation>
    <scope>NUCLEOTIDE SEQUENCE [LARGE SCALE GENOMIC DNA]</scope>
    <source>
        <strain evidence="4">9a2</strain>
    </source>
</reference>
<keyword evidence="4" id="KW-1185">Reference proteome</keyword>
<dbReference type="InterPro" id="IPR011010">
    <property type="entry name" value="DNA_brk_join_enz"/>
</dbReference>
<evidence type="ECO:0000259" key="2">
    <source>
        <dbReference type="Pfam" id="PF21338"/>
    </source>
</evidence>
<dbReference type="InterPro" id="IPR013500">
    <property type="entry name" value="TopoI_cat_euk"/>
</dbReference>